<evidence type="ECO:0000256" key="8">
    <source>
        <dbReference type="SAM" id="SignalP"/>
    </source>
</evidence>
<comment type="PTM">
    <text evidence="6">Binds 1 heme c group covalently per subunit.</text>
</comment>
<dbReference type="InterPro" id="IPR036909">
    <property type="entry name" value="Cyt_c-like_dom_sf"/>
</dbReference>
<dbReference type="PANTHER" id="PTHR19328">
    <property type="entry name" value="HEDGEHOG-INTERACTING PROTEIN"/>
    <property type="match status" value="1"/>
</dbReference>
<dbReference type="Gene3D" id="1.10.760.10">
    <property type="entry name" value="Cytochrome c-like domain"/>
    <property type="match status" value="1"/>
</dbReference>
<evidence type="ECO:0000256" key="5">
    <source>
        <dbReference type="ARBA" id="ARBA00023004"/>
    </source>
</evidence>
<dbReference type="InterPro" id="IPR011042">
    <property type="entry name" value="6-blade_b-propeller_TolB-like"/>
</dbReference>
<name>A0A858RJZ1_9BACT</name>
<feature type="binding site" description="covalent" evidence="6">
    <location>
        <position position="604"/>
    </location>
    <ligand>
        <name>heme c</name>
        <dbReference type="ChEBI" id="CHEBI:61717"/>
    </ligand>
</feature>
<dbReference type="GO" id="GO:0009055">
    <property type="term" value="F:electron transfer activity"/>
    <property type="evidence" value="ECO:0007669"/>
    <property type="project" value="InterPro"/>
</dbReference>
<dbReference type="InterPro" id="IPR013783">
    <property type="entry name" value="Ig-like_fold"/>
</dbReference>
<dbReference type="InterPro" id="IPR009056">
    <property type="entry name" value="Cyt_c-like_dom"/>
</dbReference>
<dbReference type="SUPFAM" id="SSF46626">
    <property type="entry name" value="Cytochrome c"/>
    <property type="match status" value="1"/>
</dbReference>
<keyword evidence="1" id="KW-0813">Transport</keyword>
<organism evidence="10 11">
    <name type="scientific">Luteolibacter luteus</name>
    <dbReference type="NCBI Taxonomy" id="2728835"/>
    <lineage>
        <taxon>Bacteria</taxon>
        <taxon>Pseudomonadati</taxon>
        <taxon>Verrucomicrobiota</taxon>
        <taxon>Verrucomicrobiia</taxon>
        <taxon>Verrucomicrobiales</taxon>
        <taxon>Verrucomicrobiaceae</taxon>
        <taxon>Luteolibacter</taxon>
    </lineage>
</organism>
<evidence type="ECO:0000256" key="1">
    <source>
        <dbReference type="ARBA" id="ARBA00022448"/>
    </source>
</evidence>
<gene>
    <name evidence="10" type="ORF">HHL09_13675</name>
</gene>
<feature type="compositionally biased region" description="Basic and acidic residues" evidence="7">
    <location>
        <begin position="263"/>
        <end position="278"/>
    </location>
</feature>
<dbReference type="Gene3D" id="2.60.40.10">
    <property type="entry name" value="Immunoglobulins"/>
    <property type="match status" value="1"/>
</dbReference>
<keyword evidence="8" id="KW-0732">Signal</keyword>
<evidence type="ECO:0000259" key="9">
    <source>
        <dbReference type="PROSITE" id="PS51007"/>
    </source>
</evidence>
<feature type="signal peptide" evidence="8">
    <location>
        <begin position="1"/>
        <end position="17"/>
    </location>
</feature>
<dbReference type="Gene3D" id="2.120.10.30">
    <property type="entry name" value="TolB, C-terminal domain"/>
    <property type="match status" value="1"/>
</dbReference>
<dbReference type="Pfam" id="PF07995">
    <property type="entry name" value="GSDH"/>
    <property type="match status" value="1"/>
</dbReference>
<evidence type="ECO:0000256" key="3">
    <source>
        <dbReference type="ARBA" id="ARBA00022723"/>
    </source>
</evidence>
<dbReference type="RefSeq" id="WP_169455188.1">
    <property type="nucleotide sequence ID" value="NZ_CP051774.1"/>
</dbReference>
<reference evidence="10 11" key="1">
    <citation type="submission" date="2020-04" db="EMBL/GenBank/DDBJ databases">
        <title>Luteolibacter sp. G-1-1-1 isolated from soil.</title>
        <authorList>
            <person name="Dahal R.H."/>
        </authorList>
    </citation>
    <scope>NUCLEOTIDE SEQUENCE [LARGE SCALE GENOMIC DNA]</scope>
    <source>
        <strain evidence="10 11">G-1-1-1</strain>
    </source>
</reference>
<keyword evidence="3 6" id="KW-0479">Metal-binding</keyword>
<feature type="region of interest" description="Disordered" evidence="7">
    <location>
        <begin position="262"/>
        <end position="281"/>
    </location>
</feature>
<evidence type="ECO:0000256" key="6">
    <source>
        <dbReference type="PIRSR" id="PIRSR602324-1"/>
    </source>
</evidence>
<feature type="chain" id="PRO_5032704508" description="Cytochrome c domain-containing protein" evidence="8">
    <location>
        <begin position="18"/>
        <end position="719"/>
    </location>
</feature>
<evidence type="ECO:0000256" key="7">
    <source>
        <dbReference type="SAM" id="MobiDB-lite"/>
    </source>
</evidence>
<dbReference type="Proteomes" id="UP000501812">
    <property type="component" value="Chromosome"/>
</dbReference>
<dbReference type="EMBL" id="CP051774">
    <property type="protein sequence ID" value="QJE96788.1"/>
    <property type="molecule type" value="Genomic_DNA"/>
</dbReference>
<dbReference type="SUPFAM" id="SSF50952">
    <property type="entry name" value="Soluble quinoprotein glucose dehydrogenase"/>
    <property type="match status" value="1"/>
</dbReference>
<evidence type="ECO:0000313" key="11">
    <source>
        <dbReference type="Proteomes" id="UP000501812"/>
    </source>
</evidence>
<protein>
    <recommendedName>
        <fullName evidence="9">Cytochrome c domain-containing protein</fullName>
    </recommendedName>
</protein>
<dbReference type="AlphaFoldDB" id="A0A858RJZ1"/>
<dbReference type="PANTHER" id="PTHR19328:SF75">
    <property type="entry name" value="ALDOSE SUGAR DEHYDROGENASE YLII"/>
    <property type="match status" value="1"/>
</dbReference>
<dbReference type="GO" id="GO:0005506">
    <property type="term" value="F:iron ion binding"/>
    <property type="evidence" value="ECO:0007669"/>
    <property type="project" value="InterPro"/>
</dbReference>
<dbReference type="InterPro" id="IPR012938">
    <property type="entry name" value="Glc/Sorbosone_DH"/>
</dbReference>
<dbReference type="KEGG" id="luo:HHL09_13675"/>
<evidence type="ECO:0000256" key="2">
    <source>
        <dbReference type="ARBA" id="ARBA00022617"/>
    </source>
</evidence>
<dbReference type="InterPro" id="IPR011041">
    <property type="entry name" value="Quinoprot_gluc/sorb_DH_b-prop"/>
</dbReference>
<evidence type="ECO:0000313" key="10">
    <source>
        <dbReference type="EMBL" id="QJE96788.1"/>
    </source>
</evidence>
<proteinExistence type="predicted"/>
<keyword evidence="4" id="KW-0249">Electron transport</keyword>
<feature type="domain" description="Cytochrome c" evidence="9">
    <location>
        <begin position="578"/>
        <end position="671"/>
    </location>
</feature>
<evidence type="ECO:0000256" key="4">
    <source>
        <dbReference type="ARBA" id="ARBA00022982"/>
    </source>
</evidence>
<feature type="binding site" description="covalent" evidence="6">
    <location>
        <position position="600"/>
    </location>
    <ligand>
        <name>heme c</name>
        <dbReference type="ChEBI" id="CHEBI:61717"/>
    </ligand>
</feature>
<keyword evidence="11" id="KW-1185">Reference proteome</keyword>
<feature type="binding site" description="covalent" evidence="6">
    <location>
        <position position="649"/>
    </location>
    <ligand>
        <name>heme c</name>
        <dbReference type="ChEBI" id="CHEBI:61717"/>
    </ligand>
</feature>
<dbReference type="InterPro" id="IPR002324">
    <property type="entry name" value="Cyt_c_ID"/>
</dbReference>
<dbReference type="GO" id="GO:0020037">
    <property type="term" value="F:heme binding"/>
    <property type="evidence" value="ECO:0007669"/>
    <property type="project" value="InterPro"/>
</dbReference>
<dbReference type="PRINTS" id="PR00606">
    <property type="entry name" value="CYTCHROMECID"/>
</dbReference>
<sequence>MRTAALLTTLLSAAATAAEIESTFIAEHLKDPMELTVAPDGDVYVVEREGRVLRLRPSTGGIFEIGKIEVTALRSNDPDSPYAREDGILGITLDPGFATNHRLYIYYSHPKELMNRLSRFELKDGVLDLASEKVLIDIPTERRDRVCHHGGSLTFGPDGLLFLSTGDNTNPFESDGYAPIDDREGREHANAMRSAGNTNDLRGKILRIRPTEDGYEIPEGNLFPKGTAKTRPEIYVMGCRNPFRMSVDPKTKVIYWGEVGPDAGKDSEKGPRGHDEVNQAKGPGNFGWPFVIANNKPYPIVDFNTGKPGVMTDPAAPKNPSTHTTGLKDLPPATSAFIWYPYAKSEEFPVMGEGGRNAMAGPVFYYDANRKYNLLGKEDDHTLLSYEWSRGKIFKAKLGESEKLASLEVLMSDLVHPMDFEMAADGTMWLLEYGTEWWFNTNGRVRRLLPADGNKAPVITAAREGESFTATASDPDGGDVTIEWWLTQGAHETKLGTGPALAVSTAGGTELRAVAKDAKGATTVARIALVEEQTGPALQLELADKDAKRGFGEEIAFTVKGQADPAKTVVRARYIPPTGHDAGGPQFTADIEKLVISKQCFACHQIEKASVGPAYLDVAMKYRTDEGALERLRAKLKTGGAGVWGEVPMPPQVAVNDGEGETIVKSILGLSSGMAETRGSAQGMLKLSAQPEGVQGGGAWEIIAEAPGYRAARTRIGAK</sequence>
<keyword evidence="5 6" id="KW-0408">Iron</keyword>
<accession>A0A858RJZ1</accession>
<dbReference type="PROSITE" id="PS51007">
    <property type="entry name" value="CYTC"/>
    <property type="match status" value="1"/>
</dbReference>
<keyword evidence="2 6" id="KW-0349">Heme</keyword>